<evidence type="ECO:0000256" key="2">
    <source>
        <dbReference type="ARBA" id="ARBA00022525"/>
    </source>
</evidence>
<dbReference type="GO" id="GO:0030246">
    <property type="term" value="F:carbohydrate binding"/>
    <property type="evidence" value="ECO:0007669"/>
    <property type="project" value="InterPro"/>
</dbReference>
<keyword evidence="4" id="KW-0472">Membrane</keyword>
<accession>A0A2V2Z1D1</accession>
<sequence length="1921" mass="200565">MTFPSNIQFVPIRVNGMIPSDPAGDVTPVYLDIVGDAQFPPAYYAYDGQNAYFRFRLQGDPRVNTTFQSNVWGVLFDINGDSSNYEWMLALTGANSHINLFRNSAQSGSPLDDPPDEYANFSRPINNFDLGRARLTEDGSTFGGASNYFLDFILDTGTLFSQLVINANTPIRMLFFTSQTTRSFDKDSLPFSDIVTFNQANVRASLTAQQQLVNPPAVLNAGQLVTLQFQLLVSNTGSSGASTILASLPFNEGDIQNVTPLSTTVGSANYNATTRTLSWNIGSLDSSASALLVASIDIILTNAGTQTLNTFLITGIDQFTGNILPSVTGELQVQVQASGSVSGIIQNKNTAQPLQNVLVQLLPAGTPQTLSFAEGGYGLTGIAPGSYTVQFSLAQFQTLQFPVTIEAGQSVTLNVMLVPEPATVSGTVTSAQNGAIVPGATLRVLDSVGVMISETMTDTNGRYTFPSIPAEQVRLVAGADGFQQQSRVLNITPAAALQIDLALEPSPGGVTGIVTTSAGQPVADALVSLTNDQTVSLIEVTTAANGEYTVNQLVPNLVYLIRATAPAFTAASTAVRVGAGAIVTVDLVLSPAPGSLSGEVREEGGSGAALPGVSLILQDVDGITLTTTSTDEAGQFGIASLAPGSYTLIVNESGFANRSMGVQIVSNQDTFVSIALIRQSGSISGSVITTSGQPVENAVLTVLLNSTVIVKSATDVDGQFNIVGLFPDVYIIRAEAAGFSTQSLGVLVQPLQDTVVQFKLESLTGEVSGFVTDETGTALAGVSVRVFFNRLSSMSLLTQTLTDEQGQYIVNDLQAGLFLLNVSLQGFQSTVGVIEIEPPGQETLSFQLLRNPGRIEGVVLNDLREPITDVTVAVAIINSIGLQISLIFADLTGRYVSGDLAPGFYAIAVSAVGFRTDQVTREVLSDTVTEANIILLPQPGSIQGTVTDQITSEPIAGISIAAYTQNGIALAITLSDSSGFYRLDGLRPGGYTILASAPLYENNLTGAVVVPDTVTVANIAITQVTGVLVGTINPVVDIAQIKLYTVHNTLLQSVYTIADGGFRFPFLQSGSYTLTAEASGFSADAVGATIRAGETTETIIQLRANPGSIAGTVTGEQGDPITNATIIVVDRNEVVRGDGQTGQFGHYVVGNLPQGTLSLIVSAIGFTNVIGAVQITPGASLQDIDFVLIANAGGISGNIIDAVTKLPITGAEIQVRQSDASGLTVAAAVSGELGDFLITSLAPAAYAILVFAAGYATGVIGATVVSDQTTSASLSLVQLTGTISGSIMVAGGLPLDSNGTSIRLFTVSGTLYTTQFADGSGRFNIPDLPPNTYELSVTAPGFVTDSQTIFLEANQVVSVSFTLVPEVIRITGTVFDDSNSKPIEGALVGQNGRTGFPIDTTFTDNNGTFMLSSSPLTRLTLFVSAVGFGSRSAALNTLPGQNITIDFRLQPNPGTVFGFVTNLVDGTALAGVEVKLFTRSQVQLATVLTDNSGSYSYPQLTPDDYLCIAIAQNFAASQGGFTITPGAEVKYSFALQPLPASIIGRVTDAATGLPIVNGVVVLRPFNNFAAPLSLTSTDHNGSYVLEELLEGNYTLNLSVSGYNTIQSSFFAGRGQQIRQDFAVRRTTALVDGTITDQSTGKPVPDALVTVVDRNGIIVGQGVTDSTGLYLVGTGSQSETAIIAVVPGFQFGQTTANLSPGQRATLNVSLAPGPLSISGVTRSAATGAPVSGVVLSVLTESKIVIESIASDAEGRYAFRSMAPGSYIVTATAPTYASSAQIAQIASGGSAIVNFDLPSEFGNLTGTIRDTDGRPLDMSLAEVFLIVRQPASQQQVQIHAATRRRRRVNRPQLPALPISVSVNVFMRSTIGNASGRYTLTNLPPGTIAAVFSFPEKQTVVREALIIAGQTTVLDIVLEDEGEE</sequence>
<comment type="similarity">
    <text evidence="1">Belongs to the serine-aspartate repeat-containing protein (SDr) family.</text>
</comment>
<dbReference type="SUPFAM" id="SSF49452">
    <property type="entry name" value="Starch-binding domain-like"/>
    <property type="match status" value="8"/>
</dbReference>
<evidence type="ECO:0000313" key="6">
    <source>
        <dbReference type="Proteomes" id="UP000246635"/>
    </source>
</evidence>
<evidence type="ECO:0000313" key="5">
    <source>
        <dbReference type="EMBL" id="PWW08622.1"/>
    </source>
</evidence>
<dbReference type="OrthoDB" id="176752at2"/>
<keyword evidence="3" id="KW-0732">Signal</keyword>
<evidence type="ECO:0000256" key="1">
    <source>
        <dbReference type="ARBA" id="ARBA00007257"/>
    </source>
</evidence>
<gene>
    <name evidence="5" type="ORF">DFQ01_101346</name>
</gene>
<dbReference type="PANTHER" id="PTHR36108">
    <property type="entry name" value="COLOSSIN-B-RELATED"/>
    <property type="match status" value="1"/>
</dbReference>
<dbReference type="GO" id="GO:0004180">
    <property type="term" value="F:carboxypeptidase activity"/>
    <property type="evidence" value="ECO:0007669"/>
    <property type="project" value="UniProtKB-KW"/>
</dbReference>
<keyword evidence="5" id="KW-0378">Hydrolase</keyword>
<dbReference type="RefSeq" id="WP_110042140.1">
    <property type="nucleotide sequence ID" value="NZ_CP054613.1"/>
</dbReference>
<protein>
    <submittedName>
        <fullName evidence="5">Carboxypeptidase family protein</fullName>
    </submittedName>
</protein>
<name>A0A2V2Z1D1_9BACL</name>
<dbReference type="SUPFAM" id="SSF49464">
    <property type="entry name" value="Carboxypeptidase regulatory domain-like"/>
    <property type="match status" value="10"/>
</dbReference>
<keyword evidence="4" id="KW-1133">Transmembrane helix</keyword>
<dbReference type="PANTHER" id="PTHR36108:SF13">
    <property type="entry name" value="COLOSSIN-B-RELATED"/>
    <property type="match status" value="1"/>
</dbReference>
<dbReference type="Pfam" id="PF13620">
    <property type="entry name" value="CarboxypepD_reg"/>
    <property type="match status" value="15"/>
</dbReference>
<organism evidence="5 6">
    <name type="scientific">Paenibacillus cellulosilyticus</name>
    <dbReference type="NCBI Taxonomy" id="375489"/>
    <lineage>
        <taxon>Bacteria</taxon>
        <taxon>Bacillati</taxon>
        <taxon>Bacillota</taxon>
        <taxon>Bacilli</taxon>
        <taxon>Bacillales</taxon>
        <taxon>Paenibacillaceae</taxon>
        <taxon>Paenibacillus</taxon>
    </lineage>
</organism>
<dbReference type="EMBL" id="QGTQ01000001">
    <property type="protein sequence ID" value="PWW08622.1"/>
    <property type="molecule type" value="Genomic_DNA"/>
</dbReference>
<keyword evidence="2" id="KW-0964">Secreted</keyword>
<dbReference type="Gene3D" id="2.60.40.1170">
    <property type="entry name" value="Mu homology domain, subdomain B"/>
    <property type="match status" value="1"/>
</dbReference>
<evidence type="ECO:0000256" key="3">
    <source>
        <dbReference type="ARBA" id="ARBA00022729"/>
    </source>
</evidence>
<keyword evidence="5" id="KW-0121">Carboxypeptidase</keyword>
<dbReference type="InterPro" id="IPR008969">
    <property type="entry name" value="CarboxyPept-like_regulatory"/>
</dbReference>
<keyword evidence="5" id="KW-0645">Protease</keyword>
<dbReference type="Proteomes" id="UP000246635">
    <property type="component" value="Unassembled WGS sequence"/>
</dbReference>
<proteinExistence type="inferred from homology"/>
<dbReference type="Gene3D" id="2.60.40.1120">
    <property type="entry name" value="Carboxypeptidase-like, regulatory domain"/>
    <property type="match status" value="17"/>
</dbReference>
<evidence type="ECO:0000256" key="4">
    <source>
        <dbReference type="SAM" id="Phobius"/>
    </source>
</evidence>
<feature type="transmembrane region" description="Helical" evidence="4">
    <location>
        <begin position="1276"/>
        <end position="1295"/>
    </location>
</feature>
<feature type="transmembrane region" description="Helical" evidence="4">
    <location>
        <begin position="1244"/>
        <end position="1264"/>
    </location>
</feature>
<reference evidence="5 6" key="1">
    <citation type="submission" date="2018-05" db="EMBL/GenBank/DDBJ databases">
        <title>Genomic Encyclopedia of Type Strains, Phase III (KMG-III): the genomes of soil and plant-associated and newly described type strains.</title>
        <authorList>
            <person name="Whitman W."/>
        </authorList>
    </citation>
    <scope>NUCLEOTIDE SEQUENCE [LARGE SCALE GENOMIC DNA]</scope>
    <source>
        <strain evidence="5 6">CECT 5696</strain>
    </source>
</reference>
<comment type="caution">
    <text evidence="5">The sequence shown here is derived from an EMBL/GenBank/DDBJ whole genome shotgun (WGS) entry which is preliminary data.</text>
</comment>
<keyword evidence="6" id="KW-1185">Reference proteome</keyword>
<keyword evidence="4" id="KW-0812">Transmembrane</keyword>
<dbReference type="InterPro" id="IPR013784">
    <property type="entry name" value="Carb-bd-like_fold"/>
</dbReference>